<dbReference type="EnsemblPlants" id="TuG1812G0500002889.01.T01">
    <property type="protein sequence ID" value="TuG1812G0500002889.01.T01"/>
    <property type="gene ID" value="TuG1812G0500002889.01"/>
</dbReference>
<reference evidence="3" key="1">
    <citation type="journal article" date="2013" name="Nature">
        <title>Draft genome of the wheat A-genome progenitor Triticum urartu.</title>
        <authorList>
            <person name="Ling H.Q."/>
            <person name="Zhao S."/>
            <person name="Liu D."/>
            <person name="Wang J."/>
            <person name="Sun H."/>
            <person name="Zhang C."/>
            <person name="Fan H."/>
            <person name="Li D."/>
            <person name="Dong L."/>
            <person name="Tao Y."/>
            <person name="Gao C."/>
            <person name="Wu H."/>
            <person name="Li Y."/>
            <person name="Cui Y."/>
            <person name="Guo X."/>
            <person name="Zheng S."/>
            <person name="Wang B."/>
            <person name="Yu K."/>
            <person name="Liang Q."/>
            <person name="Yang W."/>
            <person name="Lou X."/>
            <person name="Chen J."/>
            <person name="Feng M."/>
            <person name="Jian J."/>
            <person name="Zhang X."/>
            <person name="Luo G."/>
            <person name="Jiang Y."/>
            <person name="Liu J."/>
            <person name="Wang Z."/>
            <person name="Sha Y."/>
            <person name="Zhang B."/>
            <person name="Wu H."/>
            <person name="Tang D."/>
            <person name="Shen Q."/>
            <person name="Xue P."/>
            <person name="Zou S."/>
            <person name="Wang X."/>
            <person name="Liu X."/>
            <person name="Wang F."/>
            <person name="Yang Y."/>
            <person name="An X."/>
            <person name="Dong Z."/>
            <person name="Zhang K."/>
            <person name="Zhang X."/>
            <person name="Luo M.C."/>
            <person name="Dvorak J."/>
            <person name="Tong Y."/>
            <person name="Wang J."/>
            <person name="Yang H."/>
            <person name="Li Z."/>
            <person name="Wang D."/>
            <person name="Zhang A."/>
            <person name="Wang J."/>
        </authorList>
    </citation>
    <scope>NUCLEOTIDE SEQUENCE</scope>
    <source>
        <strain evidence="3">cv. G1812</strain>
    </source>
</reference>
<reference evidence="2" key="2">
    <citation type="submission" date="2018-03" db="EMBL/GenBank/DDBJ databases">
        <title>The Triticum urartu genome reveals the dynamic nature of wheat genome evolution.</title>
        <authorList>
            <person name="Ling H."/>
            <person name="Ma B."/>
            <person name="Shi X."/>
            <person name="Liu H."/>
            <person name="Dong L."/>
            <person name="Sun H."/>
            <person name="Cao Y."/>
            <person name="Gao Q."/>
            <person name="Zheng S."/>
            <person name="Li Y."/>
            <person name="Yu Y."/>
            <person name="Du H."/>
            <person name="Qi M."/>
            <person name="Li Y."/>
            <person name="Yu H."/>
            <person name="Cui Y."/>
            <person name="Wang N."/>
            <person name="Chen C."/>
            <person name="Wu H."/>
            <person name="Zhao Y."/>
            <person name="Zhang J."/>
            <person name="Li Y."/>
            <person name="Zhou W."/>
            <person name="Zhang B."/>
            <person name="Hu W."/>
            <person name="Eijk M."/>
            <person name="Tang J."/>
            <person name="Witsenboer H."/>
            <person name="Zhao S."/>
            <person name="Li Z."/>
            <person name="Zhang A."/>
            <person name="Wang D."/>
            <person name="Liang C."/>
        </authorList>
    </citation>
    <scope>NUCLEOTIDE SEQUENCE [LARGE SCALE GENOMIC DNA]</scope>
    <source>
        <strain evidence="2">cv. G1812</strain>
    </source>
</reference>
<feature type="domain" description="Reverse transcriptase zinc-binding" evidence="1">
    <location>
        <begin position="13"/>
        <end position="82"/>
    </location>
</feature>
<accession>A0A8R7QFL0</accession>
<evidence type="ECO:0000259" key="1">
    <source>
        <dbReference type="Pfam" id="PF13966"/>
    </source>
</evidence>
<sequence>RLTRADGQGTSGRNPVWEILWKLRVPSKVKIFVWKALHGFLSGLAVLANRHIPPTGQCLIYTKGAEDIKHLMFTCYRAKQVWRALGILDIVEEVTRIDRSGSIVLEEILRRSNNKSPVLGHVGLKELIVVGSWYI</sequence>
<evidence type="ECO:0000313" key="3">
    <source>
        <dbReference type="Proteomes" id="UP000015106"/>
    </source>
</evidence>
<dbReference type="InterPro" id="IPR026960">
    <property type="entry name" value="RVT-Znf"/>
</dbReference>
<keyword evidence="3" id="KW-1185">Reference proteome</keyword>
<protein>
    <recommendedName>
        <fullName evidence="1">Reverse transcriptase zinc-binding domain-containing protein</fullName>
    </recommendedName>
</protein>
<organism evidence="2 3">
    <name type="scientific">Triticum urartu</name>
    <name type="common">Red wild einkorn</name>
    <name type="synonym">Crithodium urartu</name>
    <dbReference type="NCBI Taxonomy" id="4572"/>
    <lineage>
        <taxon>Eukaryota</taxon>
        <taxon>Viridiplantae</taxon>
        <taxon>Streptophyta</taxon>
        <taxon>Embryophyta</taxon>
        <taxon>Tracheophyta</taxon>
        <taxon>Spermatophyta</taxon>
        <taxon>Magnoliopsida</taxon>
        <taxon>Liliopsida</taxon>
        <taxon>Poales</taxon>
        <taxon>Poaceae</taxon>
        <taxon>BOP clade</taxon>
        <taxon>Pooideae</taxon>
        <taxon>Triticodae</taxon>
        <taxon>Triticeae</taxon>
        <taxon>Triticinae</taxon>
        <taxon>Triticum</taxon>
    </lineage>
</organism>
<proteinExistence type="predicted"/>
<evidence type="ECO:0000313" key="2">
    <source>
        <dbReference type="EnsemblPlants" id="TuG1812G0500002889.01.T01"/>
    </source>
</evidence>
<name>A0A8R7QFL0_TRIUA</name>
<dbReference type="Pfam" id="PF13966">
    <property type="entry name" value="zf-RVT"/>
    <property type="match status" value="1"/>
</dbReference>
<dbReference type="AlphaFoldDB" id="A0A8R7QFL0"/>
<reference evidence="2" key="3">
    <citation type="submission" date="2022-06" db="UniProtKB">
        <authorList>
            <consortium name="EnsemblPlants"/>
        </authorList>
    </citation>
    <scope>IDENTIFICATION</scope>
</reference>
<dbReference type="Proteomes" id="UP000015106">
    <property type="component" value="Chromosome 5"/>
</dbReference>
<dbReference type="Gramene" id="TuG1812G0500002889.01.T01">
    <property type="protein sequence ID" value="TuG1812G0500002889.01.T01"/>
    <property type="gene ID" value="TuG1812G0500002889.01"/>
</dbReference>